<evidence type="ECO:0000313" key="1">
    <source>
        <dbReference type="EMBL" id="OZC05854.1"/>
    </source>
</evidence>
<protein>
    <submittedName>
        <fullName evidence="1">Uncharacterized protein</fullName>
    </submittedName>
</protein>
<accession>A0A238BLC2</accession>
<sequence length="58" mass="6974">MRKTRIKTCDETFYRAHFNRMKRNNDESSTRIEACYSVKHSEKETIYSADNQFLVIPL</sequence>
<keyword evidence="2" id="KW-1185">Reference proteome</keyword>
<dbReference type="Proteomes" id="UP000242913">
    <property type="component" value="Unassembled WGS sequence"/>
</dbReference>
<gene>
    <name evidence="1" type="ORF">X798_07171</name>
</gene>
<evidence type="ECO:0000313" key="2">
    <source>
        <dbReference type="Proteomes" id="UP000242913"/>
    </source>
</evidence>
<name>A0A238BLC2_9BILA</name>
<dbReference type="EMBL" id="KZ270372">
    <property type="protein sequence ID" value="OZC05854.1"/>
    <property type="molecule type" value="Genomic_DNA"/>
</dbReference>
<proteinExistence type="predicted"/>
<dbReference type="AlphaFoldDB" id="A0A238BLC2"/>
<reference evidence="1 2" key="1">
    <citation type="submission" date="2015-12" db="EMBL/GenBank/DDBJ databases">
        <title>Draft genome of the nematode, Onchocerca flexuosa.</title>
        <authorList>
            <person name="Mitreva M."/>
        </authorList>
    </citation>
    <scope>NUCLEOTIDE SEQUENCE [LARGE SCALE GENOMIC DNA]</scope>
    <source>
        <strain evidence="1">Red Deer</strain>
    </source>
</reference>
<organism evidence="1 2">
    <name type="scientific">Onchocerca flexuosa</name>
    <dbReference type="NCBI Taxonomy" id="387005"/>
    <lineage>
        <taxon>Eukaryota</taxon>
        <taxon>Metazoa</taxon>
        <taxon>Ecdysozoa</taxon>
        <taxon>Nematoda</taxon>
        <taxon>Chromadorea</taxon>
        <taxon>Rhabditida</taxon>
        <taxon>Spirurina</taxon>
        <taxon>Spiruromorpha</taxon>
        <taxon>Filarioidea</taxon>
        <taxon>Onchocercidae</taxon>
        <taxon>Onchocerca</taxon>
    </lineage>
</organism>